<accession>Q7D444</accession>
<proteinExistence type="predicted"/>
<dbReference type="HOGENOM" id="CLU_2821530_0_0_5"/>
<geneLocation type="plasmid" evidence="2 3">
    <name>At</name>
</geneLocation>
<dbReference type="EMBL" id="AE007872">
    <property type="protein sequence ID" value="AAK90389.2"/>
    <property type="molecule type" value="Genomic_DNA"/>
</dbReference>
<dbReference type="PATRIC" id="fig|176299.10.peg.4708"/>
<dbReference type="InterPro" id="IPR003680">
    <property type="entry name" value="Flavodoxin_fold"/>
</dbReference>
<dbReference type="BioCyc" id="AGRO:ATU5010-MONOMER"/>
<reference evidence="2 3" key="2">
    <citation type="journal article" date="2001" name="Science">
        <title>Genome sequence of the plant pathogen and biotechnology agent Agrobacterium tumefaciens C58.</title>
        <authorList>
            <person name="Goodner B."/>
            <person name="Hinkle G."/>
            <person name="Gattung S."/>
            <person name="Miller N."/>
            <person name="Blanchard M."/>
            <person name="Qurollo B."/>
            <person name="Goldman B.S."/>
            <person name="Cao Y."/>
            <person name="Askenazi M."/>
            <person name="Halling C."/>
            <person name="Mullin L."/>
            <person name="Houmiel K."/>
            <person name="Gordon J."/>
            <person name="Vaudin M."/>
            <person name="Iartchouk O."/>
            <person name="Epp A."/>
            <person name="Liu F."/>
            <person name="Wollam C."/>
            <person name="Allinger M."/>
            <person name="Doughty D."/>
            <person name="Scott C."/>
            <person name="Lappas C."/>
            <person name="Markelz B."/>
            <person name="Flanagan C."/>
            <person name="Crowell C."/>
            <person name="Gurson J."/>
            <person name="Lomo C."/>
            <person name="Sear C."/>
            <person name="Strub G."/>
            <person name="Cielo C."/>
            <person name="Slater S."/>
        </authorList>
    </citation>
    <scope>NUCLEOTIDE SEQUENCE [LARGE SCALE GENOMIC DNA]</scope>
    <source>
        <strain evidence="3">C58 / ATCC 33970</strain>
    </source>
</reference>
<dbReference type="KEGG" id="atu:Atu5010"/>
<dbReference type="AlphaFoldDB" id="Q7D444"/>
<dbReference type="OrthoDB" id="9787136at2"/>
<evidence type="ECO:0000259" key="1">
    <source>
        <dbReference type="Pfam" id="PF02525"/>
    </source>
</evidence>
<dbReference type="SUPFAM" id="SSF52218">
    <property type="entry name" value="Flavoproteins"/>
    <property type="match status" value="1"/>
</dbReference>
<dbReference type="Gene3D" id="3.40.50.360">
    <property type="match status" value="1"/>
</dbReference>
<dbReference type="InterPro" id="IPR029039">
    <property type="entry name" value="Flavoprotein-like_sf"/>
</dbReference>
<dbReference type="Proteomes" id="UP000000813">
    <property type="component" value="Plasmid At"/>
</dbReference>
<sequence>MENEGRGGEWAAYDFQTGYLRHLLGFIGLTDVEIARVEGTVFGPEAATAAIAAAEAQVRAILEKAA</sequence>
<dbReference type="Pfam" id="PF02525">
    <property type="entry name" value="Flavodoxin_2"/>
    <property type="match status" value="1"/>
</dbReference>
<evidence type="ECO:0000313" key="3">
    <source>
        <dbReference type="Proteomes" id="UP000000813"/>
    </source>
</evidence>
<evidence type="ECO:0000313" key="2">
    <source>
        <dbReference type="EMBL" id="AAK90389.2"/>
    </source>
</evidence>
<keyword evidence="2" id="KW-0614">Plasmid</keyword>
<feature type="domain" description="Flavodoxin-like fold" evidence="1">
    <location>
        <begin position="6"/>
        <end position="60"/>
    </location>
</feature>
<dbReference type="eggNOG" id="COG1182">
    <property type="taxonomic scope" value="Bacteria"/>
</dbReference>
<protein>
    <recommendedName>
        <fullName evidence="1">Flavodoxin-like fold domain-containing protein</fullName>
    </recommendedName>
</protein>
<name>Q7D444_AGRFC</name>
<keyword evidence="3" id="KW-1185">Reference proteome</keyword>
<gene>
    <name evidence="2" type="ordered locus">Atu5010</name>
</gene>
<dbReference type="EnsemblBacteria" id="AAK90389">
    <property type="protein sequence ID" value="AAK90389"/>
    <property type="gene ID" value="Atu5010"/>
</dbReference>
<organism evidence="2 3">
    <name type="scientific">Agrobacterium fabrum (strain C58 / ATCC 33970)</name>
    <name type="common">Agrobacterium tumefaciens (strain C58)</name>
    <dbReference type="NCBI Taxonomy" id="176299"/>
    <lineage>
        <taxon>Bacteria</taxon>
        <taxon>Pseudomonadati</taxon>
        <taxon>Pseudomonadota</taxon>
        <taxon>Alphaproteobacteria</taxon>
        <taxon>Hyphomicrobiales</taxon>
        <taxon>Rhizobiaceae</taxon>
        <taxon>Rhizobium/Agrobacterium group</taxon>
        <taxon>Agrobacterium</taxon>
        <taxon>Agrobacterium tumefaciens complex</taxon>
    </lineage>
</organism>
<reference evidence="2 3" key="1">
    <citation type="journal article" date="2001" name="Science">
        <title>The genome of the natural genetic engineer Agrobacterium tumefaciens C58.</title>
        <authorList>
            <person name="Wood D.W."/>
            <person name="Setubal J.C."/>
            <person name="Kaul R."/>
            <person name="Monks D.E."/>
            <person name="Kitajima J.P."/>
            <person name="Okura V.K."/>
            <person name="Zhou Y."/>
            <person name="Chen L."/>
            <person name="Wood G.E."/>
            <person name="Almeida N.F.Jr."/>
            <person name="Woo L."/>
            <person name="Chen Y."/>
            <person name="Paulsen I.T."/>
            <person name="Eisen J.A."/>
            <person name="Karp P.D."/>
            <person name="Bovee D.Sr."/>
            <person name="Chapman P."/>
            <person name="Clendenning J."/>
            <person name="Deatherage G."/>
            <person name="Gillet W."/>
            <person name="Grant C."/>
            <person name="Kutyavin T."/>
            <person name="Levy R."/>
            <person name="Li M.J."/>
            <person name="McClelland E."/>
            <person name="Palmieri A."/>
            <person name="Raymond C."/>
            <person name="Rouse G."/>
            <person name="Saenphimmachak C."/>
            <person name="Wu Z."/>
            <person name="Romero P."/>
            <person name="Gordon D."/>
            <person name="Zhang S."/>
            <person name="Yoo H."/>
            <person name="Tao Y."/>
            <person name="Biddle P."/>
            <person name="Jung M."/>
            <person name="Krespan W."/>
            <person name="Perry M."/>
            <person name="Gordon-Kamm B."/>
            <person name="Liao L."/>
            <person name="Kim S."/>
            <person name="Hendrick C."/>
            <person name="Zhao Z.Y."/>
            <person name="Dolan M."/>
            <person name="Chumley F."/>
            <person name="Tingey S.V."/>
            <person name="Tomb J.F."/>
            <person name="Gordon M.P."/>
            <person name="Olson M.V."/>
            <person name="Nester E.W."/>
        </authorList>
    </citation>
    <scope>NUCLEOTIDE SEQUENCE [LARGE SCALE GENOMIC DNA]</scope>
    <source>
        <strain evidence="3">C58 / ATCC 33970</strain>
    </source>
</reference>